<protein>
    <recommendedName>
        <fullName evidence="13">U-box domain-containing protein</fullName>
    </recommendedName>
</protein>
<dbReference type="Pfam" id="PF04564">
    <property type="entry name" value="U-box"/>
    <property type="match status" value="1"/>
</dbReference>
<comment type="pathway">
    <text evidence="4">Protein modification; protein ubiquitination.</text>
</comment>
<keyword evidence="15" id="KW-1185">Reference proteome</keyword>
<dbReference type="PANTHER" id="PTHR13931">
    <property type="entry name" value="UBIQUITINATION FACTOR E4"/>
    <property type="match status" value="1"/>
</dbReference>
<evidence type="ECO:0000256" key="9">
    <source>
        <dbReference type="ARBA" id="ARBA00023110"/>
    </source>
</evidence>
<reference evidence="14" key="1">
    <citation type="journal article" date="2020" name="Stud. Mycol.">
        <title>101 Dothideomycetes genomes: a test case for predicting lifestyles and emergence of pathogens.</title>
        <authorList>
            <person name="Haridas S."/>
            <person name="Albert R."/>
            <person name="Binder M."/>
            <person name="Bloem J."/>
            <person name="Labutti K."/>
            <person name="Salamov A."/>
            <person name="Andreopoulos B."/>
            <person name="Baker S."/>
            <person name="Barry K."/>
            <person name="Bills G."/>
            <person name="Bluhm B."/>
            <person name="Cannon C."/>
            <person name="Castanera R."/>
            <person name="Culley D."/>
            <person name="Daum C."/>
            <person name="Ezra D."/>
            <person name="Gonzalez J."/>
            <person name="Henrissat B."/>
            <person name="Kuo A."/>
            <person name="Liang C."/>
            <person name="Lipzen A."/>
            <person name="Lutzoni F."/>
            <person name="Magnuson J."/>
            <person name="Mondo S."/>
            <person name="Nolan M."/>
            <person name="Ohm R."/>
            <person name="Pangilinan J."/>
            <person name="Park H.-J."/>
            <person name="Ramirez L."/>
            <person name="Alfaro M."/>
            <person name="Sun H."/>
            <person name="Tritt A."/>
            <person name="Yoshinaga Y."/>
            <person name="Zwiers L.-H."/>
            <person name="Turgeon B."/>
            <person name="Goodwin S."/>
            <person name="Spatafora J."/>
            <person name="Crous P."/>
            <person name="Grigoriev I."/>
        </authorList>
    </citation>
    <scope>NUCLEOTIDE SEQUENCE</scope>
    <source>
        <strain evidence="14">CBS 379.55</strain>
    </source>
</reference>
<dbReference type="RefSeq" id="XP_033658113.1">
    <property type="nucleotide sequence ID" value="XM_033796648.1"/>
</dbReference>
<evidence type="ECO:0000256" key="5">
    <source>
        <dbReference type="ARBA" id="ARBA00007434"/>
    </source>
</evidence>
<dbReference type="SMART" id="SM00504">
    <property type="entry name" value="Ubox"/>
    <property type="match status" value="1"/>
</dbReference>
<dbReference type="OrthoDB" id="20295at2759"/>
<dbReference type="InterPro" id="IPR045132">
    <property type="entry name" value="UBE4"/>
</dbReference>
<keyword evidence="8" id="KW-0833">Ubl conjugation pathway</keyword>
<feature type="coiled-coil region" evidence="11">
    <location>
        <begin position="837"/>
        <end position="864"/>
    </location>
</feature>
<keyword evidence="11" id="KW-0175">Coiled coil</keyword>
<evidence type="ECO:0000256" key="8">
    <source>
        <dbReference type="ARBA" id="ARBA00022786"/>
    </source>
</evidence>
<feature type="region of interest" description="Disordered" evidence="12">
    <location>
        <begin position="1"/>
        <end position="130"/>
    </location>
</feature>
<evidence type="ECO:0000256" key="10">
    <source>
        <dbReference type="ARBA" id="ARBA00023242"/>
    </source>
</evidence>
<comment type="subcellular location">
    <subcellularLocation>
        <location evidence="3">Cytoplasm</location>
    </subcellularLocation>
    <subcellularLocation>
        <location evidence="2">Nucleus</location>
    </subcellularLocation>
</comment>
<proteinExistence type="inferred from homology"/>
<accession>A0A6A6JWH0</accession>
<evidence type="ECO:0000256" key="11">
    <source>
        <dbReference type="SAM" id="Coils"/>
    </source>
</evidence>
<feature type="compositionally biased region" description="Acidic residues" evidence="12">
    <location>
        <begin position="1"/>
        <end position="11"/>
    </location>
</feature>
<feature type="coiled-coil region" evidence="11">
    <location>
        <begin position="165"/>
        <end position="192"/>
    </location>
</feature>
<evidence type="ECO:0000256" key="7">
    <source>
        <dbReference type="ARBA" id="ARBA00022679"/>
    </source>
</evidence>
<keyword evidence="6" id="KW-0963">Cytoplasm</keyword>
<dbReference type="Proteomes" id="UP000800097">
    <property type="component" value="Unassembled WGS sequence"/>
</dbReference>
<dbReference type="GO" id="GO:0003755">
    <property type="term" value="F:peptidyl-prolyl cis-trans isomerase activity"/>
    <property type="evidence" value="ECO:0007669"/>
    <property type="project" value="UniProtKB-KW"/>
</dbReference>
<evidence type="ECO:0000256" key="4">
    <source>
        <dbReference type="ARBA" id="ARBA00004906"/>
    </source>
</evidence>
<dbReference type="GO" id="GO:0000209">
    <property type="term" value="P:protein polyubiquitination"/>
    <property type="evidence" value="ECO:0007669"/>
    <property type="project" value="TreeGrafter"/>
</dbReference>
<dbReference type="InterPro" id="IPR013083">
    <property type="entry name" value="Znf_RING/FYVE/PHD"/>
</dbReference>
<feature type="compositionally biased region" description="Pro residues" evidence="12">
    <location>
        <begin position="75"/>
        <end position="88"/>
    </location>
</feature>
<keyword evidence="9" id="KW-0413">Isomerase</keyword>
<dbReference type="PANTHER" id="PTHR13931:SF2">
    <property type="entry name" value="UBIQUITIN CONJUGATION FACTOR E4 B"/>
    <property type="match status" value="1"/>
</dbReference>
<name>A0A6A6JWH0_WESOR</name>
<organism evidence="14 15">
    <name type="scientific">Westerdykella ornata</name>
    <dbReference type="NCBI Taxonomy" id="318751"/>
    <lineage>
        <taxon>Eukaryota</taxon>
        <taxon>Fungi</taxon>
        <taxon>Dikarya</taxon>
        <taxon>Ascomycota</taxon>
        <taxon>Pezizomycotina</taxon>
        <taxon>Dothideomycetes</taxon>
        <taxon>Pleosporomycetidae</taxon>
        <taxon>Pleosporales</taxon>
        <taxon>Sporormiaceae</taxon>
        <taxon>Westerdykella</taxon>
    </lineage>
</organism>
<dbReference type="GO" id="GO:0034450">
    <property type="term" value="F:ubiquitin-ubiquitin ligase activity"/>
    <property type="evidence" value="ECO:0007669"/>
    <property type="project" value="InterPro"/>
</dbReference>
<dbReference type="SUPFAM" id="SSF57850">
    <property type="entry name" value="RING/U-box"/>
    <property type="match status" value="1"/>
</dbReference>
<feature type="region of interest" description="Disordered" evidence="12">
    <location>
        <begin position="1080"/>
        <end position="1100"/>
    </location>
</feature>
<keyword evidence="7" id="KW-0808">Transferase</keyword>
<evidence type="ECO:0000256" key="12">
    <source>
        <dbReference type="SAM" id="MobiDB-lite"/>
    </source>
</evidence>
<evidence type="ECO:0000259" key="13">
    <source>
        <dbReference type="PROSITE" id="PS51698"/>
    </source>
</evidence>
<comment type="similarity">
    <text evidence="5">Belongs to the ubiquitin conjugation factor E4 family.</text>
</comment>
<dbReference type="GO" id="GO:0005737">
    <property type="term" value="C:cytoplasm"/>
    <property type="evidence" value="ECO:0007669"/>
    <property type="project" value="UniProtKB-SubCell"/>
</dbReference>
<dbReference type="PROSITE" id="PS51698">
    <property type="entry name" value="U_BOX"/>
    <property type="match status" value="1"/>
</dbReference>
<dbReference type="UniPathway" id="UPA00143"/>
<dbReference type="Pfam" id="PF10408">
    <property type="entry name" value="Ufd2P_core"/>
    <property type="match status" value="1"/>
</dbReference>
<dbReference type="InterPro" id="IPR019474">
    <property type="entry name" value="Ub_conjug_fac_E4_core"/>
</dbReference>
<keyword evidence="10" id="KW-0539">Nucleus</keyword>
<evidence type="ECO:0000256" key="6">
    <source>
        <dbReference type="ARBA" id="ARBA00022490"/>
    </source>
</evidence>
<dbReference type="GO" id="GO:0036503">
    <property type="term" value="P:ERAD pathway"/>
    <property type="evidence" value="ECO:0007669"/>
    <property type="project" value="InterPro"/>
</dbReference>
<feature type="compositionally biased region" description="Polar residues" evidence="12">
    <location>
        <begin position="91"/>
        <end position="105"/>
    </location>
</feature>
<evidence type="ECO:0000256" key="3">
    <source>
        <dbReference type="ARBA" id="ARBA00004496"/>
    </source>
</evidence>
<dbReference type="Gene3D" id="3.30.40.10">
    <property type="entry name" value="Zinc/RING finger domain, C3HC4 (zinc finger)"/>
    <property type="match status" value="1"/>
</dbReference>
<evidence type="ECO:0000256" key="1">
    <source>
        <dbReference type="ARBA" id="ARBA00000900"/>
    </source>
</evidence>
<dbReference type="CDD" id="cd16657">
    <property type="entry name" value="RING-Ubox_UBE4A"/>
    <property type="match status" value="1"/>
</dbReference>
<dbReference type="AlphaFoldDB" id="A0A6A6JWH0"/>
<dbReference type="InterPro" id="IPR003613">
    <property type="entry name" value="Ubox_domain"/>
</dbReference>
<feature type="domain" description="U-box" evidence="13">
    <location>
        <begin position="1003"/>
        <end position="1077"/>
    </location>
</feature>
<comment type="catalytic activity">
    <reaction evidence="1">
        <text>S-ubiquitinyl-[E2 ubiquitin-conjugating enzyme]-L-cysteine + [acceptor protein]-L-lysine = [E2 ubiquitin-conjugating enzyme]-L-cysteine + N(6)-ubiquitinyl-[acceptor protein]-L-lysine.</text>
        <dbReference type="EC" id="2.3.2.27"/>
    </reaction>
</comment>
<feature type="compositionally biased region" description="Gly residues" evidence="12">
    <location>
        <begin position="1090"/>
        <end position="1100"/>
    </location>
</feature>
<evidence type="ECO:0000313" key="14">
    <source>
        <dbReference type="EMBL" id="KAF2280575.1"/>
    </source>
</evidence>
<dbReference type="GO" id="GO:0005634">
    <property type="term" value="C:nucleus"/>
    <property type="evidence" value="ECO:0007669"/>
    <property type="project" value="UniProtKB-SubCell"/>
</dbReference>
<evidence type="ECO:0000256" key="2">
    <source>
        <dbReference type="ARBA" id="ARBA00004123"/>
    </source>
</evidence>
<sequence>MADQEPPEELPQEQPQEQPQPDAQSDADKIRAKRLAKLGGSGGSGSGPSSTATPPPAPSTKDTSTPVEEASVSLTPPPAAAPAQPPPAAASTQNPFSQLGLSENKPSPKINIRPRTPSATPRSATPKGQEFNIEVWTDQTLRSIFRVTLDGNNTRDAYGHKLYFAESVKRDLEEENKQLRLTTEILDQAILEAASSRKLGKPLEYLLACWKRVSGLFRGLHNKEDARYAVIREARRLCFNYCIFAATIPDMFGEEDVAAAPIPLAEYLLADPNSDRGLCQDFLNEAVSRFSDPENGDDVKAALVSAIEQLSRQLAMITMNDDYKPYVLAMRNFARYPALLNAMIESPMFLPPVQAQHIETMTLLGPFFRLSPMQVEVAQNYFSSPGTRDPGYIANSQKALRMSLQTHQDELFDIANCFVKLSKDSREKILDWFALTVNLNHKKRAIQVDPKTVSSDGFMVNVSVTLDRLCEPFMDATFSKIDRIDINYFHRKPRVTIDDETKINADQRASDEFYEKSVEGTNNFITEVFFLTVAAHHYGLEAANSNIINLGKSLKWQRKQLEQFETERHKYMSNPAQLTLFDNALKKMKDRIDRIQSTIMATEGVLLDELTQARSMQFMRYVIVWLLRLVSGGTYPQKKLELPLPKEQPLTFQCLPEYFLEDIVDNFKFITRRMPHIITSTQSEELVQICITFLRSTEYIKNPYLKSGLVTILCHGVFPIAHRSKGILGDVLFAHEFATKHLLHALMKFYIECETTGAHTQFFDKFNIRWEIFQVIKCVWPNPVYRGNLATEARVNLNFFVQFVNMLLNDVTFVLDESFTAFTQIHDLSKLLKNPPSDMTTEARQEHEEKLSAAQDRAKSYMQLTNETVAMLKLFTEALSDSFTKAEVVVRLAHMLDYNLDALVGPKRKQLAVENPETYNFNPKQMLAEITDVFLNLKEKDSFIQAVATDGRSYKPENFTTAMSIMRKYVLKSPEQLRDWEDLGKRIEAAKEAAEMEEADLGELPDEFTDPLLATLMEDPVQLPASRAILDRSTIQSHLLSDAHDPFNRMPLKIEDVIPLPELRARIQEWKAQRLAEKVAERRAREEATAGGGGEPMDTT</sequence>
<dbReference type="EMBL" id="ML986484">
    <property type="protein sequence ID" value="KAF2280575.1"/>
    <property type="molecule type" value="Genomic_DNA"/>
</dbReference>
<feature type="compositionally biased region" description="Low complexity" evidence="12">
    <location>
        <begin position="12"/>
        <end position="21"/>
    </location>
</feature>
<dbReference type="GO" id="GO:0000151">
    <property type="term" value="C:ubiquitin ligase complex"/>
    <property type="evidence" value="ECO:0007669"/>
    <property type="project" value="InterPro"/>
</dbReference>
<keyword evidence="9" id="KW-0697">Rotamase</keyword>
<dbReference type="GO" id="GO:0006511">
    <property type="term" value="P:ubiquitin-dependent protein catabolic process"/>
    <property type="evidence" value="ECO:0007669"/>
    <property type="project" value="InterPro"/>
</dbReference>
<evidence type="ECO:0000313" key="15">
    <source>
        <dbReference type="Proteomes" id="UP000800097"/>
    </source>
</evidence>
<dbReference type="FunFam" id="3.30.40.10:FF:000055">
    <property type="entry name" value="Ubiquitin conjugation factor e4 a"/>
    <property type="match status" value="1"/>
</dbReference>
<dbReference type="GeneID" id="54549823"/>
<gene>
    <name evidence="14" type="ORF">EI97DRAFT_408613</name>
</gene>